<evidence type="ECO:0000256" key="1">
    <source>
        <dbReference type="ARBA" id="ARBA00008987"/>
    </source>
</evidence>
<accession>A0A7R9VUF0</accession>
<dbReference type="SUPFAM" id="SSF52833">
    <property type="entry name" value="Thioredoxin-like"/>
    <property type="match status" value="1"/>
</dbReference>
<dbReference type="PROSITE" id="PS51352">
    <property type="entry name" value="THIOREDOXIN_2"/>
    <property type="match status" value="1"/>
</dbReference>
<dbReference type="Pfam" id="PF00085">
    <property type="entry name" value="Thioredoxin"/>
    <property type="match status" value="1"/>
</dbReference>
<dbReference type="AlphaFoldDB" id="A0A7R9VUF0"/>
<dbReference type="PANTHER" id="PTHR43601:SF32">
    <property type="entry name" value="THIOREDOXIN-LIKE 2-2, CHLOROPLASTIC"/>
    <property type="match status" value="1"/>
</dbReference>
<feature type="signal peptide" evidence="3">
    <location>
        <begin position="1"/>
        <end position="19"/>
    </location>
</feature>
<dbReference type="GO" id="GO:0045454">
    <property type="term" value="P:cell redox homeostasis"/>
    <property type="evidence" value="ECO:0007669"/>
    <property type="project" value="TreeGrafter"/>
</dbReference>
<evidence type="ECO:0000256" key="2">
    <source>
        <dbReference type="SAM" id="MobiDB-lite"/>
    </source>
</evidence>
<reference evidence="5" key="1">
    <citation type="submission" date="2021-01" db="EMBL/GenBank/DDBJ databases">
        <authorList>
            <person name="Corre E."/>
            <person name="Pelletier E."/>
            <person name="Niang G."/>
            <person name="Scheremetjew M."/>
            <person name="Finn R."/>
            <person name="Kale V."/>
            <person name="Holt S."/>
            <person name="Cochrane G."/>
            <person name="Meng A."/>
            <person name="Brown T."/>
            <person name="Cohen L."/>
        </authorList>
    </citation>
    <scope>NUCLEOTIDE SEQUENCE</scope>
    <source>
        <strain evidence="5">CCMP147</strain>
    </source>
</reference>
<name>A0A7R9VUF0_9STRA</name>
<feature type="chain" id="PRO_5030741949" description="Thioredoxin domain-containing protein" evidence="3">
    <location>
        <begin position="20"/>
        <end position="223"/>
    </location>
</feature>
<proteinExistence type="inferred from homology"/>
<dbReference type="PANTHER" id="PTHR43601">
    <property type="entry name" value="THIOREDOXIN, MITOCHONDRIAL"/>
    <property type="match status" value="1"/>
</dbReference>
<dbReference type="CDD" id="cd02947">
    <property type="entry name" value="TRX_family"/>
    <property type="match status" value="1"/>
</dbReference>
<dbReference type="InterPro" id="IPR036249">
    <property type="entry name" value="Thioredoxin-like_sf"/>
</dbReference>
<feature type="region of interest" description="Disordered" evidence="2">
    <location>
        <begin position="34"/>
        <end position="71"/>
    </location>
</feature>
<comment type="similarity">
    <text evidence="1">Belongs to the thioredoxin family.</text>
</comment>
<gene>
    <name evidence="5" type="ORF">TDUB1175_LOCUS6884</name>
</gene>
<evidence type="ECO:0000313" key="5">
    <source>
        <dbReference type="EMBL" id="CAD8304358.1"/>
    </source>
</evidence>
<keyword evidence="3" id="KW-0732">Signal</keyword>
<feature type="compositionally biased region" description="Polar residues" evidence="2">
    <location>
        <begin position="55"/>
        <end position="70"/>
    </location>
</feature>
<evidence type="ECO:0000256" key="3">
    <source>
        <dbReference type="SAM" id="SignalP"/>
    </source>
</evidence>
<dbReference type="InterPro" id="IPR013766">
    <property type="entry name" value="Thioredoxin_domain"/>
</dbReference>
<protein>
    <recommendedName>
        <fullName evidence="4">Thioredoxin domain-containing protein</fullName>
    </recommendedName>
</protein>
<sequence length="223" mass="24985">MRAIVALLFTVSTTFEAEGFTSVVSNRRISASPLNAVADPPVPAPAEHQKEEGDANTQSENESSDWTKTSGGFIPKILRRKERQERARRKPTIEHVETIQEYKTVVADENDRIVIVRFFAPWCKACRAAAPFFRKMAGDFSPDVKFVELPLTKDNAYLHEGLGVPSVPFAHIYHPDVGLVEEMKMNKKDFPAVQKVLEDYLAGSCEVPSFCFYDGDEAIGEFQ</sequence>
<organism evidence="5">
    <name type="scientific">Pseudictyota dubia</name>
    <dbReference type="NCBI Taxonomy" id="2749911"/>
    <lineage>
        <taxon>Eukaryota</taxon>
        <taxon>Sar</taxon>
        <taxon>Stramenopiles</taxon>
        <taxon>Ochrophyta</taxon>
        <taxon>Bacillariophyta</taxon>
        <taxon>Mediophyceae</taxon>
        <taxon>Biddulphiophycidae</taxon>
        <taxon>Eupodiscales</taxon>
        <taxon>Odontellaceae</taxon>
        <taxon>Pseudictyota</taxon>
    </lineage>
</organism>
<feature type="domain" description="Thioredoxin" evidence="4">
    <location>
        <begin position="38"/>
        <end position="202"/>
    </location>
</feature>
<dbReference type="Gene3D" id="3.40.30.10">
    <property type="entry name" value="Glutaredoxin"/>
    <property type="match status" value="1"/>
</dbReference>
<evidence type="ECO:0000259" key="4">
    <source>
        <dbReference type="PROSITE" id="PS51352"/>
    </source>
</evidence>
<dbReference type="EMBL" id="HBED01013763">
    <property type="protein sequence ID" value="CAD8304358.1"/>
    <property type="molecule type" value="Transcribed_RNA"/>
</dbReference>